<keyword evidence="2" id="KW-1185">Reference proteome</keyword>
<evidence type="ECO:0000313" key="1">
    <source>
        <dbReference type="EMBL" id="MBF8193719.1"/>
    </source>
</evidence>
<dbReference type="RefSeq" id="WP_195902572.1">
    <property type="nucleotide sequence ID" value="NZ_JADOGI010000312.1"/>
</dbReference>
<protein>
    <submittedName>
        <fullName evidence="1">Uncharacterized protein</fullName>
    </submittedName>
</protein>
<evidence type="ECO:0000313" key="2">
    <source>
        <dbReference type="Proteomes" id="UP000605361"/>
    </source>
</evidence>
<reference evidence="1" key="1">
    <citation type="submission" date="2020-11" db="EMBL/GenBank/DDBJ databases">
        <title>Whole-genome analyses of Nonomuraea sp. K274.</title>
        <authorList>
            <person name="Veyisoglu A."/>
        </authorList>
    </citation>
    <scope>NUCLEOTIDE SEQUENCE</scope>
    <source>
        <strain evidence="1">K274</strain>
    </source>
</reference>
<dbReference type="EMBL" id="JADOGI010000312">
    <property type="protein sequence ID" value="MBF8193719.1"/>
    <property type="molecule type" value="Genomic_DNA"/>
</dbReference>
<sequence length="247" mass="24648">MDTARLLAATAAALAVGLAGLAGVVIAGSSGDSGSGAGSGRRSGPALRWSPGACVTRDYALTPCNGGQSEVVALASDPPGPGDCPDDTDDVLRIPGGRTACVRNFLEPHPGAPGGGGGVLRPGDCVALDGRERPCASPGWYGRAAALAPDVAACPSGTLDTLRESASRVICLGAGGQVLDRGACVAEPATDVIARSAVTRVPCDSSRAWARVLSFETSAARCPAGSERYLQASAAHRPVTCLDLLSK</sequence>
<comment type="caution">
    <text evidence="1">The sequence shown here is derived from an EMBL/GenBank/DDBJ whole genome shotgun (WGS) entry which is preliminary data.</text>
</comment>
<dbReference type="AlphaFoldDB" id="A0A931AMJ6"/>
<dbReference type="Proteomes" id="UP000605361">
    <property type="component" value="Unassembled WGS sequence"/>
</dbReference>
<gene>
    <name evidence="1" type="ORF">ITP53_50195</name>
</gene>
<name>A0A931AMJ6_9ACTN</name>
<accession>A0A931AMJ6</accession>
<proteinExistence type="predicted"/>
<organism evidence="1 2">
    <name type="scientific">Nonomuraea cypriaca</name>
    <dbReference type="NCBI Taxonomy" id="1187855"/>
    <lineage>
        <taxon>Bacteria</taxon>
        <taxon>Bacillati</taxon>
        <taxon>Actinomycetota</taxon>
        <taxon>Actinomycetes</taxon>
        <taxon>Streptosporangiales</taxon>
        <taxon>Streptosporangiaceae</taxon>
        <taxon>Nonomuraea</taxon>
    </lineage>
</organism>